<reference evidence="1 2" key="1">
    <citation type="submission" date="2013-09" db="EMBL/GenBank/DDBJ databases">
        <title>Genome sequencing of Arenimonas oryziterrae.</title>
        <authorList>
            <person name="Chen F."/>
            <person name="Wang G."/>
        </authorList>
    </citation>
    <scope>NUCLEOTIDE SEQUENCE [LARGE SCALE GENOMIC DNA]</scope>
    <source>
        <strain evidence="1 2">YC6267</strain>
    </source>
</reference>
<dbReference type="Proteomes" id="UP000029385">
    <property type="component" value="Unassembled WGS sequence"/>
</dbReference>
<proteinExistence type="predicted"/>
<name>A0A091AUI7_9GAMM</name>
<evidence type="ECO:0000313" key="2">
    <source>
        <dbReference type="Proteomes" id="UP000029385"/>
    </source>
</evidence>
<gene>
    <name evidence="1" type="ORF">N789_08140</name>
</gene>
<dbReference type="AlphaFoldDB" id="A0A091AUI7"/>
<protein>
    <submittedName>
        <fullName evidence="1">Uncharacterized protein</fullName>
    </submittedName>
</protein>
<accession>A0A091AUI7</accession>
<dbReference type="EMBL" id="AVCI01000004">
    <property type="protein sequence ID" value="KFN43908.1"/>
    <property type="molecule type" value="Genomic_DNA"/>
</dbReference>
<evidence type="ECO:0000313" key="1">
    <source>
        <dbReference type="EMBL" id="KFN43908.1"/>
    </source>
</evidence>
<organism evidence="1 2">
    <name type="scientific">Arenimonas oryziterrae DSM 21050 = YC6267</name>
    <dbReference type="NCBI Taxonomy" id="1121015"/>
    <lineage>
        <taxon>Bacteria</taxon>
        <taxon>Pseudomonadati</taxon>
        <taxon>Pseudomonadota</taxon>
        <taxon>Gammaproteobacteria</taxon>
        <taxon>Lysobacterales</taxon>
        <taxon>Lysobacteraceae</taxon>
        <taxon>Arenimonas</taxon>
    </lineage>
</organism>
<dbReference type="PATRIC" id="fig|1121015.4.peg.1120"/>
<sequence length="284" mass="31082">MLLVLSPLACAEKPAAADQGRQFIDRSVVSFPEEHAGHRLREAHYDPAQWENGVSLDYALAQAPAALQFNIYVYPKGRSPAADALSAAMNEVEQAIRHFEKSGEYAGVQFGDITSFSVPAPIGSRLDDPHEAPPGSDFDNELIRLTTVSPTLDGRRCLLSLTRKTVPARSLAYVFYSQLFLIKVRASVPVAAMDAEDFNAQVDAAVTRLVPQMRVDNYGACGTIQLALAADTGDKDRDTQANALELAREMARVQRENCANNGPDREPVAGREREILVYPDGTWH</sequence>
<comment type="caution">
    <text evidence="1">The sequence shown here is derived from an EMBL/GenBank/DDBJ whole genome shotgun (WGS) entry which is preliminary data.</text>
</comment>
<keyword evidence="2" id="KW-1185">Reference proteome</keyword>